<dbReference type="Gene3D" id="3.90.550.10">
    <property type="entry name" value="Spore Coat Polysaccharide Biosynthesis Protein SpsA, Chain A"/>
    <property type="match status" value="1"/>
</dbReference>
<feature type="transmembrane region" description="Helical" evidence="8">
    <location>
        <begin position="236"/>
        <end position="259"/>
    </location>
</feature>
<evidence type="ECO:0000313" key="10">
    <source>
        <dbReference type="EMBL" id="MET3615219.1"/>
    </source>
</evidence>
<dbReference type="Proteomes" id="UP001549047">
    <property type="component" value="Unassembled WGS sequence"/>
</dbReference>
<name>A0ABV2J5X9_9HYPH</name>
<evidence type="ECO:0000256" key="3">
    <source>
        <dbReference type="ARBA" id="ARBA00022679"/>
    </source>
</evidence>
<organism evidence="10 11">
    <name type="scientific">Rhizobium aquaticum</name>
    <dbReference type="NCBI Taxonomy" id="1549636"/>
    <lineage>
        <taxon>Bacteria</taxon>
        <taxon>Pseudomonadati</taxon>
        <taxon>Pseudomonadota</taxon>
        <taxon>Alphaproteobacteria</taxon>
        <taxon>Hyphomicrobiales</taxon>
        <taxon>Rhizobiaceae</taxon>
        <taxon>Rhizobium/Agrobacterium group</taxon>
        <taxon>Rhizobium</taxon>
    </lineage>
</organism>
<comment type="caution">
    <text evidence="10">The sequence shown here is derived from an EMBL/GenBank/DDBJ whole genome shotgun (WGS) entry which is preliminary data.</text>
</comment>
<evidence type="ECO:0000256" key="2">
    <source>
        <dbReference type="ARBA" id="ARBA00022676"/>
    </source>
</evidence>
<proteinExistence type="predicted"/>
<comment type="subcellular location">
    <subcellularLocation>
        <location evidence="1">Membrane</location>
        <topology evidence="1">Multi-pass membrane protein</topology>
    </subcellularLocation>
</comment>
<evidence type="ECO:0000256" key="8">
    <source>
        <dbReference type="SAM" id="Phobius"/>
    </source>
</evidence>
<evidence type="ECO:0000313" key="11">
    <source>
        <dbReference type="Proteomes" id="UP001549047"/>
    </source>
</evidence>
<evidence type="ECO:0000256" key="5">
    <source>
        <dbReference type="ARBA" id="ARBA00022989"/>
    </source>
</evidence>
<sequence>MSSIDTPLKVSIVAPCYNEEEVIEEFARRAMAAGRAAAADSFELVLVDDGSRDTTWAKIEALSRENPQIVGVRLMRNHGHELASTAGIASSCGARILLIDADLQDPPELLSEMMAMMDRGADVVYGQRGIRKGESWMKLTTSALFYRLLRWLASVDIPSDTGDFRLMTRRVAELLLSMPERDRFLRGMISWIGGRQVPIVYERDERHAGTTKYSYSKLLRLALDAITGFSARPLRIASWAGVVTAFIAMALLAYTFYSFEAGWAVTGWSSTMVAITVFSAVQLITLGILGEYVGRLVQQSKGRPLFMVDRMVRGGEDVSPIDSYDMGPGRHLNPGRRDNFLP</sequence>
<protein>
    <submittedName>
        <fullName evidence="10">Dolichol-phosphate mannosyltransferase</fullName>
        <ecNumber evidence="10">2.4.1.83</ecNumber>
    </submittedName>
</protein>
<evidence type="ECO:0000256" key="6">
    <source>
        <dbReference type="ARBA" id="ARBA00023136"/>
    </source>
</evidence>
<dbReference type="InterPro" id="IPR050256">
    <property type="entry name" value="Glycosyltransferase_2"/>
</dbReference>
<keyword evidence="5 8" id="KW-1133">Transmembrane helix</keyword>
<dbReference type="GO" id="GO:0004582">
    <property type="term" value="F:dolichyl-phosphate beta-D-mannosyltransferase activity"/>
    <property type="evidence" value="ECO:0007669"/>
    <property type="project" value="UniProtKB-EC"/>
</dbReference>
<evidence type="ECO:0000256" key="1">
    <source>
        <dbReference type="ARBA" id="ARBA00004141"/>
    </source>
</evidence>
<dbReference type="InterPro" id="IPR029044">
    <property type="entry name" value="Nucleotide-diphossugar_trans"/>
</dbReference>
<feature type="transmembrane region" description="Helical" evidence="8">
    <location>
        <begin position="271"/>
        <end position="293"/>
    </location>
</feature>
<accession>A0ABV2J5X9</accession>
<dbReference type="PANTHER" id="PTHR48090">
    <property type="entry name" value="UNDECAPRENYL-PHOSPHATE 4-DEOXY-4-FORMAMIDO-L-ARABINOSE TRANSFERASE-RELATED"/>
    <property type="match status" value="1"/>
</dbReference>
<dbReference type="PANTHER" id="PTHR48090:SF1">
    <property type="entry name" value="PROPHAGE BACTOPRENOL GLUCOSYL TRANSFERASE HOMOLOG"/>
    <property type="match status" value="1"/>
</dbReference>
<dbReference type="CDD" id="cd04187">
    <property type="entry name" value="DPM1_like_bac"/>
    <property type="match status" value="1"/>
</dbReference>
<gene>
    <name evidence="10" type="ORF">ABID16_003562</name>
</gene>
<dbReference type="RefSeq" id="WP_354557699.1">
    <property type="nucleotide sequence ID" value="NZ_JBEPMB010000006.1"/>
</dbReference>
<evidence type="ECO:0000256" key="7">
    <source>
        <dbReference type="SAM" id="MobiDB-lite"/>
    </source>
</evidence>
<dbReference type="EC" id="2.4.1.83" evidence="10"/>
<dbReference type="InterPro" id="IPR001173">
    <property type="entry name" value="Glyco_trans_2-like"/>
</dbReference>
<evidence type="ECO:0000259" key="9">
    <source>
        <dbReference type="Pfam" id="PF00535"/>
    </source>
</evidence>
<evidence type="ECO:0000256" key="4">
    <source>
        <dbReference type="ARBA" id="ARBA00022692"/>
    </source>
</evidence>
<dbReference type="SUPFAM" id="SSF53448">
    <property type="entry name" value="Nucleotide-diphospho-sugar transferases"/>
    <property type="match status" value="1"/>
</dbReference>
<dbReference type="EMBL" id="JBEPMB010000006">
    <property type="protein sequence ID" value="MET3615219.1"/>
    <property type="molecule type" value="Genomic_DNA"/>
</dbReference>
<reference evidence="10 11" key="1">
    <citation type="submission" date="2024-06" db="EMBL/GenBank/DDBJ databases">
        <title>Genomic Encyclopedia of Type Strains, Phase IV (KMG-IV): sequencing the most valuable type-strain genomes for metagenomic binning, comparative biology and taxonomic classification.</title>
        <authorList>
            <person name="Goeker M."/>
        </authorList>
    </citation>
    <scope>NUCLEOTIDE SEQUENCE [LARGE SCALE GENOMIC DNA]</scope>
    <source>
        <strain evidence="10 11">DSM 29780</strain>
    </source>
</reference>
<keyword evidence="2 10" id="KW-0328">Glycosyltransferase</keyword>
<keyword evidence="4 8" id="KW-0812">Transmembrane</keyword>
<keyword evidence="6 8" id="KW-0472">Membrane</keyword>
<feature type="domain" description="Glycosyltransferase 2-like" evidence="9">
    <location>
        <begin position="11"/>
        <end position="173"/>
    </location>
</feature>
<dbReference type="Pfam" id="PF00535">
    <property type="entry name" value="Glycos_transf_2"/>
    <property type="match status" value="1"/>
</dbReference>
<keyword evidence="11" id="KW-1185">Reference proteome</keyword>
<feature type="region of interest" description="Disordered" evidence="7">
    <location>
        <begin position="319"/>
        <end position="342"/>
    </location>
</feature>
<keyword evidence="3 10" id="KW-0808">Transferase</keyword>